<protein>
    <submittedName>
        <fullName evidence="1">Uncharacterized protein</fullName>
    </submittedName>
</protein>
<dbReference type="OMA" id="FPYPLHN"/>
<accession>S4RHW3</accession>
<dbReference type="InterPro" id="IPR027417">
    <property type="entry name" value="P-loop_NTPase"/>
</dbReference>
<dbReference type="GeneTree" id="ENSGT00740000115564"/>
<dbReference type="SUPFAM" id="SSF52540">
    <property type="entry name" value="P-loop containing nucleoside triphosphate hydrolases"/>
    <property type="match status" value="1"/>
</dbReference>
<dbReference type="AlphaFoldDB" id="S4RHW3"/>
<evidence type="ECO:0000313" key="1">
    <source>
        <dbReference type="Ensembl" id="ENSPMAP00000004795.1"/>
    </source>
</evidence>
<sequence>MQPICHTHGFVLDGYPLTQRQVRLLDARGIVPVIVVALQLASSEVLQRGFQDCKEPGRSYPQLDSPQALAVKMSHHQREVAAVQDFYKRQHQNWILMDGTRSKWWLWTEVLRHVAVSVRQIQDYLHDIGRGWAARIEGLCVTPEECEVRLGEFREYCPVSLALRGEYVCCDAPSLQWTAEFCGHYYKMASETDLQIFLKSPEQFTAPLAPRALPPSDALPRPLTPAQVKQMFPKQVELQGYCPVTYLDGQLSYDCLVNGSMEFAAEYRGKVYTCLSETARQSFLNRLPEKYSDIKLPKKLPPKRVPISLTSLPMLGYLEQGLSTALVKALSAVGCLKPKYPFLSLHRSALLLVAFHLKTLNPRSSEHVKTEYKQRLRRFEECCELLVHLGSTMPRAFQPIDQRPPALEHSMQTFLAIEKRGSKYLDKSAGMTQVGLV</sequence>
<reference evidence="1" key="1">
    <citation type="submission" date="2025-08" db="UniProtKB">
        <authorList>
            <consortium name="Ensembl"/>
        </authorList>
    </citation>
    <scope>IDENTIFICATION</scope>
</reference>
<proteinExistence type="predicted"/>
<dbReference type="HOGENOM" id="CLU_027984_0_0_1"/>
<dbReference type="STRING" id="7757.ENSPMAP00000004795"/>
<reference evidence="1" key="2">
    <citation type="submission" date="2025-09" db="UniProtKB">
        <authorList>
            <consortium name="Ensembl"/>
        </authorList>
    </citation>
    <scope>IDENTIFICATION</scope>
</reference>
<dbReference type="Gene3D" id="3.40.50.300">
    <property type="entry name" value="P-loop containing nucleotide triphosphate hydrolases"/>
    <property type="match status" value="1"/>
</dbReference>
<organism evidence="1">
    <name type="scientific">Petromyzon marinus</name>
    <name type="common">Sea lamprey</name>
    <dbReference type="NCBI Taxonomy" id="7757"/>
    <lineage>
        <taxon>Eukaryota</taxon>
        <taxon>Metazoa</taxon>
        <taxon>Chordata</taxon>
        <taxon>Craniata</taxon>
        <taxon>Vertebrata</taxon>
        <taxon>Cyclostomata</taxon>
        <taxon>Hyperoartia</taxon>
        <taxon>Petromyzontiformes</taxon>
        <taxon>Petromyzontidae</taxon>
        <taxon>Petromyzon</taxon>
    </lineage>
</organism>
<dbReference type="Ensembl" id="ENSPMAT00000004814.1">
    <property type="protein sequence ID" value="ENSPMAP00000004795.1"/>
    <property type="gene ID" value="ENSPMAG00000004374.1"/>
</dbReference>
<name>S4RHW3_PETMA</name>